<dbReference type="InterPro" id="IPR008929">
    <property type="entry name" value="Chondroitin_lyas"/>
</dbReference>
<name>A0A7X0TW59_9ACTN</name>
<evidence type="ECO:0000259" key="5">
    <source>
        <dbReference type="Pfam" id="PF02278"/>
    </source>
</evidence>
<evidence type="ECO:0000256" key="2">
    <source>
        <dbReference type="ARBA" id="ARBA00022729"/>
    </source>
</evidence>
<feature type="active site" evidence="4">
    <location>
        <position position="241"/>
    </location>
</feature>
<dbReference type="InterPro" id="IPR003159">
    <property type="entry name" value="Lyase_8_central_dom"/>
</dbReference>
<dbReference type="InterPro" id="IPR012970">
    <property type="entry name" value="Lyase_8_alpha_N"/>
</dbReference>
<feature type="domain" description="Polysaccharide lyase family 8 C-terminal" evidence="6">
    <location>
        <begin position="635"/>
        <end position="696"/>
    </location>
</feature>
<feature type="active site" evidence="4">
    <location>
        <position position="304"/>
    </location>
</feature>
<sequence length="752" mass="81712">MRSSDASRSLATRDFEALRTTAATLLTGGDFDITDPVYARPLAALSERAATWLAQMVPGLIWPDLPLEGRPGHVTGSYGRLRAIVTAWATPGTAQHGDEAVAAKVIEALDLLYERHYHERLPETGNWWFWEIGTPAELSRACVLLGDRLDEGRLGAYLGAIDRFCPDADRRAGRPDASESGANRADKAAIVAFRGVAGRSADKLALARDGLSDVRDAGRHSVFGYVDTGDGFHRDGSFIQHAVVAYTGSYGLSLLIAVAETVALLHGSPWEITDPGRRVVLDAVERSFAPFVHDGLLMDTVRGRATSRQAFPDSVAGHGATGAVLLLARSAPEPYRSRFRSLAKGWIERGRALPYLEHASVAETRRAVEVLDDKTIEAATGPDGHFVFPSMDRVVHRRPGWTVAISMSSQRTAAYEAINGENRHGWYTGDGMTYLYTGDLDHYGRDFWPTVDPYRLPGITVDPREREDLDFRVHRPPTAWAGGVALDGLYGVSAMELIGDGVSLRARKSWFCLDSAVVALGSGISSSDGRPIETVIENRATTAEPHVGDGWAHLPGTGGYVFEGARMLVETRTGRWRDINTGDDTAGAFEPVTRRYVTFWFDHGVDPVDASYAYVLLPNATRARTRFLRGAHPARVLSNTPELQAVETRALFGATFWSPGSAWIVSVDRPCVVMARRASRRLLLAVADPARTADVITVTLDRAVGGIVRADDTVTVRTGKKPVIVVRAGGSLGRSHSVELTDYGPRTPRGGR</sequence>
<dbReference type="AlphaFoldDB" id="A0A7X0TW59"/>
<keyword evidence="9" id="KW-1185">Reference proteome</keyword>
<dbReference type="GO" id="GO:0030340">
    <property type="term" value="F:hyaluronate lyase activity"/>
    <property type="evidence" value="ECO:0007669"/>
    <property type="project" value="UniProtKB-EC"/>
</dbReference>
<dbReference type="Gene3D" id="1.50.10.100">
    <property type="entry name" value="Chondroitin AC/alginate lyase"/>
    <property type="match status" value="1"/>
</dbReference>
<dbReference type="Pfam" id="PF08124">
    <property type="entry name" value="Lyase_8_N"/>
    <property type="match status" value="1"/>
</dbReference>
<evidence type="ECO:0000313" key="9">
    <source>
        <dbReference type="Proteomes" id="UP000565579"/>
    </source>
</evidence>
<comment type="caution">
    <text evidence="8">The sequence shown here is derived from an EMBL/GenBank/DDBJ whole genome shotgun (WGS) entry which is preliminary data.</text>
</comment>
<dbReference type="InterPro" id="IPR011013">
    <property type="entry name" value="Gal_mutarotase_sf_dom"/>
</dbReference>
<dbReference type="Gene3D" id="2.60.220.10">
    <property type="entry name" value="Polysaccharide lyase family 8-like, C-terminal"/>
    <property type="match status" value="1"/>
</dbReference>
<dbReference type="GO" id="GO:0005576">
    <property type="term" value="C:extracellular region"/>
    <property type="evidence" value="ECO:0007669"/>
    <property type="project" value="InterPro"/>
</dbReference>
<dbReference type="InterPro" id="IPR038970">
    <property type="entry name" value="Lyase_8"/>
</dbReference>
<accession>A0A7X0TW59</accession>
<dbReference type="SUPFAM" id="SSF49863">
    <property type="entry name" value="Hyaluronate lyase-like, C-terminal domain"/>
    <property type="match status" value="1"/>
</dbReference>
<dbReference type="InterPro" id="IPR014718">
    <property type="entry name" value="GH-type_carb-bd"/>
</dbReference>
<gene>
    <name evidence="8" type="ORF">HD593_000992</name>
</gene>
<dbReference type="PANTHER" id="PTHR38481">
    <property type="entry name" value="HYALURONATE LYASE"/>
    <property type="match status" value="1"/>
</dbReference>
<evidence type="ECO:0000259" key="6">
    <source>
        <dbReference type="Pfam" id="PF02884"/>
    </source>
</evidence>
<keyword evidence="3 8" id="KW-0456">Lyase</keyword>
<organism evidence="8 9">
    <name type="scientific">Nonomuraea rubra</name>
    <dbReference type="NCBI Taxonomy" id="46180"/>
    <lineage>
        <taxon>Bacteria</taxon>
        <taxon>Bacillati</taxon>
        <taxon>Actinomycetota</taxon>
        <taxon>Actinomycetes</taxon>
        <taxon>Streptosporangiales</taxon>
        <taxon>Streptosporangiaceae</taxon>
        <taxon>Nonomuraea</taxon>
    </lineage>
</organism>
<dbReference type="SUPFAM" id="SSF48230">
    <property type="entry name" value="Chondroitin AC/alginate lyase"/>
    <property type="match status" value="1"/>
</dbReference>
<reference evidence="8 9" key="1">
    <citation type="submission" date="2020-08" db="EMBL/GenBank/DDBJ databases">
        <title>Sequencing the genomes of 1000 actinobacteria strains.</title>
        <authorList>
            <person name="Klenk H.-P."/>
        </authorList>
    </citation>
    <scope>NUCLEOTIDE SEQUENCE [LARGE SCALE GENOMIC DNA]</scope>
    <source>
        <strain evidence="8 9">DSM 43768</strain>
    </source>
</reference>
<dbReference type="SUPFAM" id="SSF74650">
    <property type="entry name" value="Galactose mutarotase-like"/>
    <property type="match status" value="1"/>
</dbReference>
<feature type="domain" description="Polysaccharide lyase family 8 central" evidence="5">
    <location>
        <begin position="386"/>
        <end position="620"/>
    </location>
</feature>
<feature type="active site" evidence="4">
    <location>
        <position position="250"/>
    </location>
</feature>
<protein>
    <submittedName>
        <fullName evidence="8">Hyaluronate lyase</fullName>
        <ecNumber evidence="8">4.2.2.1</ecNumber>
    </submittedName>
</protein>
<dbReference type="Proteomes" id="UP000565579">
    <property type="component" value="Unassembled WGS sequence"/>
</dbReference>
<dbReference type="CDD" id="cd01083">
    <property type="entry name" value="GAG_Lyase"/>
    <property type="match status" value="1"/>
</dbReference>
<evidence type="ECO:0000256" key="4">
    <source>
        <dbReference type="PIRSR" id="PIRSR638970-1"/>
    </source>
</evidence>
<comment type="similarity">
    <text evidence="1">Belongs to the polysaccharide lyase 8 family.</text>
</comment>
<dbReference type="RefSeq" id="WP_221524613.1">
    <property type="nucleotide sequence ID" value="NZ_BAAAXY010000248.1"/>
</dbReference>
<dbReference type="Pfam" id="PF02278">
    <property type="entry name" value="Lyase_8"/>
    <property type="match status" value="1"/>
</dbReference>
<dbReference type="GO" id="GO:0030246">
    <property type="term" value="F:carbohydrate binding"/>
    <property type="evidence" value="ECO:0007669"/>
    <property type="project" value="InterPro"/>
</dbReference>
<dbReference type="Pfam" id="PF02884">
    <property type="entry name" value="Lyase_8_C"/>
    <property type="match status" value="1"/>
</dbReference>
<dbReference type="EMBL" id="JACHMI010000001">
    <property type="protein sequence ID" value="MBB6546197.1"/>
    <property type="molecule type" value="Genomic_DNA"/>
</dbReference>
<keyword evidence="2" id="KW-0732">Signal</keyword>
<dbReference type="GO" id="GO:0005975">
    <property type="term" value="P:carbohydrate metabolic process"/>
    <property type="evidence" value="ECO:0007669"/>
    <property type="project" value="InterPro"/>
</dbReference>
<dbReference type="InterPro" id="IPR011071">
    <property type="entry name" value="Lyase_8-like_C"/>
</dbReference>
<dbReference type="EC" id="4.2.2.1" evidence="8"/>
<evidence type="ECO:0000313" key="8">
    <source>
        <dbReference type="EMBL" id="MBB6546197.1"/>
    </source>
</evidence>
<evidence type="ECO:0000256" key="3">
    <source>
        <dbReference type="ARBA" id="ARBA00023239"/>
    </source>
</evidence>
<evidence type="ECO:0000259" key="7">
    <source>
        <dbReference type="Pfam" id="PF08124"/>
    </source>
</evidence>
<proteinExistence type="inferred from homology"/>
<dbReference type="PANTHER" id="PTHR38481:SF1">
    <property type="entry name" value="HYALURONATE LYASE"/>
    <property type="match status" value="1"/>
</dbReference>
<feature type="domain" description="Polysaccharide lyase 8 N-terminal alpha-helical" evidence="7">
    <location>
        <begin position="31"/>
        <end position="344"/>
    </location>
</feature>
<evidence type="ECO:0000256" key="1">
    <source>
        <dbReference type="ARBA" id="ARBA00006699"/>
    </source>
</evidence>
<dbReference type="InterPro" id="IPR004103">
    <property type="entry name" value="Lyase_8_C"/>
</dbReference>
<dbReference type="Gene3D" id="2.70.98.10">
    <property type="match status" value="1"/>
</dbReference>